<feature type="compositionally biased region" description="Low complexity" evidence="1">
    <location>
        <begin position="53"/>
        <end position="62"/>
    </location>
</feature>
<feature type="compositionally biased region" description="Polar residues" evidence="1">
    <location>
        <begin position="39"/>
        <end position="52"/>
    </location>
</feature>
<evidence type="ECO:0000313" key="4">
    <source>
        <dbReference type="Proteomes" id="UP000095751"/>
    </source>
</evidence>
<dbReference type="OrthoDB" id="9970435at2759"/>
<feature type="region of interest" description="Disordered" evidence="1">
    <location>
        <begin position="1"/>
        <end position="105"/>
    </location>
</feature>
<dbReference type="AlphaFoldDB" id="A0A1E7F6E6"/>
<feature type="compositionally biased region" description="Low complexity" evidence="1">
    <location>
        <begin position="17"/>
        <end position="28"/>
    </location>
</feature>
<accession>A0A1E7F6E6</accession>
<dbReference type="InterPro" id="IPR045096">
    <property type="entry name" value="EDR2-like"/>
</dbReference>
<feature type="compositionally biased region" description="Basic and acidic residues" evidence="1">
    <location>
        <begin position="78"/>
        <end position="98"/>
    </location>
</feature>
<evidence type="ECO:0000313" key="3">
    <source>
        <dbReference type="EMBL" id="OEU13768.1"/>
    </source>
</evidence>
<organism evidence="3 4">
    <name type="scientific">Fragilariopsis cylindrus CCMP1102</name>
    <dbReference type="NCBI Taxonomy" id="635003"/>
    <lineage>
        <taxon>Eukaryota</taxon>
        <taxon>Sar</taxon>
        <taxon>Stramenopiles</taxon>
        <taxon>Ochrophyta</taxon>
        <taxon>Bacillariophyta</taxon>
        <taxon>Bacillariophyceae</taxon>
        <taxon>Bacillariophycidae</taxon>
        <taxon>Bacillariales</taxon>
        <taxon>Bacillariaceae</taxon>
        <taxon>Fragilariopsis</taxon>
    </lineage>
</organism>
<sequence>MTTGSPRPTRARSAERCSFSSGGASSCSRDLPTADITRTDSNQSDPSRITSDSLHIGSSGSGNHHRSNSDPFDDGGDELVRVSETGKHGVEKRRKDDGTNNNSNKVQALPTLLRFPCMQTRNQNCWSESPTEMFEVRGPNYMSGGKIKIPCNKYLLSSRGCDLFLTNDINSMLDISKLQGGLGGNLRKKPTFAFRFLFPWGMLIQYYEVPPKLVPFMKMEDNNDDSKQQRSTKGFTNAERILAEWFASDDPEYKNDRLKLIAIVPEGPWIVRNLVTGKPALIGKRLPVTYRYVPHQKHMECLQICDLDVSSGSTVAKKTVSVTKRYLSSLTAVDIGFVIEGKTSEELPEEMLGSIRLHQVDPTEAPTLH</sequence>
<dbReference type="EMBL" id="KV784361">
    <property type="protein sequence ID" value="OEU13768.1"/>
    <property type="molecule type" value="Genomic_DNA"/>
</dbReference>
<dbReference type="Proteomes" id="UP000095751">
    <property type="component" value="Unassembled WGS sequence"/>
</dbReference>
<dbReference type="PANTHER" id="PTHR12136:SF41">
    <property type="entry name" value="PLECKSTRIN HOMOLOGY (PH) AND LIPID-BINDING START DOMAINS-CONTAINING PROTEIN"/>
    <property type="match status" value="1"/>
</dbReference>
<dbReference type="InParanoid" id="A0A1E7F6E6"/>
<keyword evidence="4" id="KW-1185">Reference proteome</keyword>
<feature type="domain" description="Protein ENHANCED DISEASE RESISTANCE 2 C-terminal" evidence="2">
    <location>
        <begin position="126"/>
        <end position="361"/>
    </location>
</feature>
<dbReference type="PROSITE" id="PS51257">
    <property type="entry name" value="PROKAR_LIPOPROTEIN"/>
    <property type="match status" value="1"/>
</dbReference>
<dbReference type="InterPro" id="IPR009769">
    <property type="entry name" value="EDR2_C"/>
</dbReference>
<evidence type="ECO:0000259" key="2">
    <source>
        <dbReference type="Pfam" id="PF07059"/>
    </source>
</evidence>
<evidence type="ECO:0000256" key="1">
    <source>
        <dbReference type="SAM" id="MobiDB-lite"/>
    </source>
</evidence>
<reference evidence="3 4" key="1">
    <citation type="submission" date="2016-09" db="EMBL/GenBank/DDBJ databases">
        <title>Extensive genetic diversity and differential bi-allelic expression allows diatom success in the polar Southern Ocean.</title>
        <authorList>
            <consortium name="DOE Joint Genome Institute"/>
            <person name="Mock T."/>
            <person name="Otillar R.P."/>
            <person name="Strauss J."/>
            <person name="Dupont C."/>
            <person name="Frickenhaus S."/>
            <person name="Maumus F."/>
            <person name="Mcmullan M."/>
            <person name="Sanges R."/>
            <person name="Schmutz J."/>
            <person name="Toseland A."/>
            <person name="Valas R."/>
            <person name="Veluchamy A."/>
            <person name="Ward B.J."/>
            <person name="Allen A."/>
            <person name="Barry K."/>
            <person name="Falciatore A."/>
            <person name="Ferrante M."/>
            <person name="Fortunato A.E."/>
            <person name="Gloeckner G."/>
            <person name="Gruber A."/>
            <person name="Hipkin R."/>
            <person name="Janech M."/>
            <person name="Kroth P."/>
            <person name="Leese F."/>
            <person name="Lindquist E."/>
            <person name="Lyon B.R."/>
            <person name="Martin J."/>
            <person name="Mayer C."/>
            <person name="Parker M."/>
            <person name="Quesneville H."/>
            <person name="Raymond J."/>
            <person name="Uhlig C."/>
            <person name="Valentin K.U."/>
            <person name="Worden A.Z."/>
            <person name="Armbrust E.V."/>
            <person name="Bowler C."/>
            <person name="Green B."/>
            <person name="Moulton V."/>
            <person name="Van Oosterhout C."/>
            <person name="Grigoriev I."/>
        </authorList>
    </citation>
    <scope>NUCLEOTIDE SEQUENCE [LARGE SCALE GENOMIC DNA]</scope>
    <source>
        <strain evidence="3 4">CCMP1102</strain>
    </source>
</reference>
<protein>
    <recommendedName>
        <fullName evidence="2">Protein ENHANCED DISEASE RESISTANCE 2 C-terminal domain-containing protein</fullName>
    </recommendedName>
</protein>
<name>A0A1E7F6E6_9STRA</name>
<gene>
    <name evidence="3" type="ORF">FRACYDRAFT_188474</name>
</gene>
<dbReference type="KEGG" id="fcy:FRACYDRAFT_188474"/>
<proteinExistence type="predicted"/>
<dbReference type="PANTHER" id="PTHR12136">
    <property type="entry name" value="ENHANCED DISEASE RESISTANCE-RELATED"/>
    <property type="match status" value="1"/>
</dbReference>
<dbReference type="Pfam" id="PF07059">
    <property type="entry name" value="EDR2_C"/>
    <property type="match status" value="1"/>
</dbReference>